<dbReference type="Proteomes" id="UP000782241">
    <property type="component" value="Unassembled WGS sequence"/>
</dbReference>
<feature type="region of interest" description="Disordered" evidence="2">
    <location>
        <begin position="70"/>
        <end position="114"/>
    </location>
</feature>
<dbReference type="SUPFAM" id="SSF57701">
    <property type="entry name" value="Zn2/Cys6 DNA-binding domain"/>
    <property type="match status" value="1"/>
</dbReference>
<dbReference type="AlphaFoldDB" id="A0A9P7H9D7"/>
<protein>
    <recommendedName>
        <fullName evidence="3">Zn(2)-C6 fungal-type domain-containing protein</fullName>
    </recommendedName>
</protein>
<comment type="caution">
    <text evidence="4">The sequence shown here is derived from an EMBL/GenBank/DDBJ whole genome shotgun (WGS) entry which is preliminary data.</text>
</comment>
<dbReference type="InterPro" id="IPR036864">
    <property type="entry name" value="Zn2-C6_fun-type_DNA-bd_sf"/>
</dbReference>
<dbReference type="PROSITE" id="PS00463">
    <property type="entry name" value="ZN2_CY6_FUNGAL_1"/>
    <property type="match status" value="1"/>
</dbReference>
<dbReference type="PANTHER" id="PTHR47784:SF5">
    <property type="entry name" value="STEROL UPTAKE CONTROL PROTEIN 2"/>
    <property type="match status" value="1"/>
</dbReference>
<dbReference type="InterPro" id="IPR053157">
    <property type="entry name" value="Sterol_Uptake_Regulator"/>
</dbReference>
<feature type="compositionally biased region" description="Low complexity" evidence="2">
    <location>
        <begin position="70"/>
        <end position="82"/>
    </location>
</feature>
<dbReference type="PROSITE" id="PS50048">
    <property type="entry name" value="ZN2_CY6_FUNGAL_2"/>
    <property type="match status" value="1"/>
</dbReference>
<feature type="compositionally biased region" description="Polar residues" evidence="2">
    <location>
        <begin position="83"/>
        <end position="105"/>
    </location>
</feature>
<dbReference type="EMBL" id="JAGPUO010000006">
    <property type="protein sequence ID" value="KAG5662268.1"/>
    <property type="molecule type" value="Genomic_DNA"/>
</dbReference>
<gene>
    <name evidence="4" type="ORF">KAF25_004507</name>
</gene>
<dbReference type="GO" id="GO:0001228">
    <property type="term" value="F:DNA-binding transcription activator activity, RNA polymerase II-specific"/>
    <property type="evidence" value="ECO:0007669"/>
    <property type="project" value="TreeGrafter"/>
</dbReference>
<dbReference type="Gene3D" id="4.10.240.10">
    <property type="entry name" value="Zn(2)-C6 fungal-type DNA-binding domain"/>
    <property type="match status" value="1"/>
</dbReference>
<keyword evidence="1" id="KW-0539">Nucleus</keyword>
<evidence type="ECO:0000259" key="3">
    <source>
        <dbReference type="PROSITE" id="PS50048"/>
    </source>
</evidence>
<organism evidence="4 5">
    <name type="scientific">Fusarium avenaceum</name>
    <dbReference type="NCBI Taxonomy" id="40199"/>
    <lineage>
        <taxon>Eukaryota</taxon>
        <taxon>Fungi</taxon>
        <taxon>Dikarya</taxon>
        <taxon>Ascomycota</taxon>
        <taxon>Pezizomycotina</taxon>
        <taxon>Sordariomycetes</taxon>
        <taxon>Hypocreomycetidae</taxon>
        <taxon>Hypocreales</taxon>
        <taxon>Nectriaceae</taxon>
        <taxon>Fusarium</taxon>
        <taxon>Fusarium tricinctum species complex</taxon>
    </lineage>
</organism>
<feature type="region of interest" description="Disordered" evidence="2">
    <location>
        <begin position="1"/>
        <end position="38"/>
    </location>
</feature>
<accession>A0A9P7H9D7</accession>
<evidence type="ECO:0000313" key="4">
    <source>
        <dbReference type="EMBL" id="KAG5662268.1"/>
    </source>
</evidence>
<evidence type="ECO:0000256" key="1">
    <source>
        <dbReference type="ARBA" id="ARBA00023242"/>
    </source>
</evidence>
<dbReference type="InterPro" id="IPR001138">
    <property type="entry name" value="Zn2Cys6_DnaBD"/>
</dbReference>
<dbReference type="SMART" id="SM00066">
    <property type="entry name" value="GAL4"/>
    <property type="match status" value="1"/>
</dbReference>
<reference evidence="4" key="1">
    <citation type="submission" date="2021-04" db="EMBL/GenBank/DDBJ databases">
        <title>Draft genome of Fusarium avenaceum strain F156N33, isolated from an atmospheric sample in Virginia.</title>
        <authorList>
            <person name="Yang S."/>
            <person name="Vinatzer B.A."/>
            <person name="Coleman J."/>
        </authorList>
    </citation>
    <scope>NUCLEOTIDE SEQUENCE</scope>
    <source>
        <strain evidence="4">F156N33</strain>
    </source>
</reference>
<dbReference type="Pfam" id="PF00172">
    <property type="entry name" value="Zn_clus"/>
    <property type="match status" value="1"/>
</dbReference>
<name>A0A9P7H9D7_9HYPO</name>
<proteinExistence type="predicted"/>
<dbReference type="PANTHER" id="PTHR47784">
    <property type="entry name" value="STEROL UPTAKE CONTROL PROTEIN 2"/>
    <property type="match status" value="1"/>
</dbReference>
<dbReference type="GO" id="GO:0008270">
    <property type="term" value="F:zinc ion binding"/>
    <property type="evidence" value="ECO:0007669"/>
    <property type="project" value="InterPro"/>
</dbReference>
<evidence type="ECO:0000256" key="2">
    <source>
        <dbReference type="SAM" id="MobiDB-lite"/>
    </source>
</evidence>
<feature type="domain" description="Zn(2)-C6 fungal-type" evidence="3">
    <location>
        <begin position="39"/>
        <end position="69"/>
    </location>
</feature>
<feature type="compositionally biased region" description="Low complexity" evidence="2">
    <location>
        <begin position="1"/>
        <end position="21"/>
    </location>
</feature>
<keyword evidence="5" id="KW-1185">Reference proteome</keyword>
<feature type="compositionally biased region" description="Basic residues" evidence="2">
    <location>
        <begin position="28"/>
        <end position="38"/>
    </location>
</feature>
<dbReference type="CDD" id="cd00067">
    <property type="entry name" value="GAL4"/>
    <property type="match status" value="1"/>
</dbReference>
<sequence>MDSPQSSPEQPQQDSPEGSPPNSDKPYHSKRPHKKSRAGCRNCKVRKVKCDEARPVCRSCKLRKADCVYPSPASAASTTPSSRIITKTTPRASSEARITSQTAPSPISIPSRDESVEEIGPLTVQPLFRPMPMDGTDMKLLWFYTSSTCTSFSVDEGPQNPINDVLRNRMVQVAFDNPFLMDTLFGLASLHMQSLELSQDAARAFSYRARSFEGYRLAVERAQPETFPALLANSLLLTALSSQNFRDKDGKKLYLIDWMIVWRGIGLVIDLMGIEKLLDSGLYPLFNRPPVDIEQATNYIPINLLSMISSIDPTDPDYLYAETYYETLQFLGSLYQNLHDGFAPSMMLRIITWFTFVPRDFVQLSRELRPRALVILAYYAAFLKLPVDVWWLKNVGDRSLQDLCEYIGPEWQQYLLVPHMARLVEGEHEIAKVLFEDPNWSPRTPNSLRLDPTASVSLVDEMGRRVEWRPAEMKLVLVDGRDDISSKAQAAEKWRKEMNADFSLNHDRN</sequence>
<evidence type="ECO:0000313" key="5">
    <source>
        <dbReference type="Proteomes" id="UP000782241"/>
    </source>
</evidence>